<evidence type="ECO:0000259" key="7">
    <source>
        <dbReference type="PROSITE" id="PS51410"/>
    </source>
</evidence>
<dbReference type="InterPro" id="IPR036951">
    <property type="entry name" value="ArAA_hydroxylase_sf"/>
</dbReference>
<comment type="caution">
    <text evidence="8">The sequence shown here is derived from an EMBL/GenBank/DDBJ whole genome shotgun (WGS) entry which is preliminary data.</text>
</comment>
<evidence type="ECO:0000256" key="1">
    <source>
        <dbReference type="ARBA" id="ARBA00001954"/>
    </source>
</evidence>
<keyword evidence="3" id="KW-0479">Metal-binding</keyword>
<dbReference type="Proteomes" id="UP001596044">
    <property type="component" value="Unassembled WGS sequence"/>
</dbReference>
<dbReference type="PROSITE" id="PS51410">
    <property type="entry name" value="BH4_AAA_HYDROXYL_2"/>
    <property type="match status" value="1"/>
</dbReference>
<dbReference type="GO" id="GO:0016491">
    <property type="term" value="F:oxidoreductase activity"/>
    <property type="evidence" value="ECO:0007669"/>
    <property type="project" value="UniProtKB-KW"/>
</dbReference>
<accession>A0ABW0K6M7</accession>
<sequence length="580" mass="63371">MNEMKRIPTHLQPYEAEQHYDRYTPIDHAVWRYVMRQNHHALHDKAHTAFVDGLLQSGIGTEKIPRVSEMNDCLAKIGWGAIIVNGLVPGSVFYELLANGILPIATEIRKLTNIEYTPAPDIIHEAAGHAPILFDPAYRAYVQAIGAVGAKAFSMKERREAFEALRQLTIVMENPQSTLEEKAAAQKLAEEKQKAIVGLSEAEKVSRLFWATVEYGLIGDVNDPKIYGAGLLSSVGESKHCFTDAVEKIPYSVEACVASPKPVTEMQSQLFVCQSFKQLMEGVESLASTMAFRVGGTESLEKALRSRNVATCEFNSGICVTGIVDSLRKDENGEAIYVHTAGETALSVNHHQLPGHGKDYHAKGFGTPLGLLQGQIALEHCDDQALADLGVVEGQFAEIIFESGIQVSGRVAGIMRSAACVILVSFEECTVTWKDEVLFKKEWGTYDMAVGSRIVSAYPGAADPASYYDAPVLKVEVAEPIADAPASLTDLEVLYQHVAALRERGPLAENVQELREIHEALGRSYPNDWPLRLELLELAAANPAMREMEVSLGEELQALSKVASLTNLIGNGLSIIYPGE</sequence>
<dbReference type="PANTHER" id="PTHR11473:SF24">
    <property type="entry name" value="PHENYLALANINE-4-HYDROXYLASE"/>
    <property type="match status" value="1"/>
</dbReference>
<dbReference type="SUPFAM" id="SSF56534">
    <property type="entry name" value="Aromatic aminoacid monoxygenases, catalytic and oligomerization domains"/>
    <property type="match status" value="1"/>
</dbReference>
<dbReference type="EMBL" id="JBHSMJ010000009">
    <property type="protein sequence ID" value="MFC5448511.1"/>
    <property type="molecule type" value="Genomic_DNA"/>
</dbReference>
<evidence type="ECO:0000256" key="3">
    <source>
        <dbReference type="ARBA" id="ARBA00022723"/>
    </source>
</evidence>
<dbReference type="InterPro" id="IPR001273">
    <property type="entry name" value="ArAA_hydroxylase"/>
</dbReference>
<evidence type="ECO:0000313" key="9">
    <source>
        <dbReference type="Proteomes" id="UP001596044"/>
    </source>
</evidence>
<reference evidence="9" key="1">
    <citation type="journal article" date="2019" name="Int. J. Syst. Evol. Microbiol.">
        <title>The Global Catalogue of Microorganisms (GCM) 10K type strain sequencing project: providing services to taxonomists for standard genome sequencing and annotation.</title>
        <authorList>
            <consortium name="The Broad Institute Genomics Platform"/>
            <consortium name="The Broad Institute Genome Sequencing Center for Infectious Disease"/>
            <person name="Wu L."/>
            <person name="Ma J."/>
        </authorList>
    </citation>
    <scope>NUCLEOTIDE SEQUENCE [LARGE SCALE GENOMIC DNA]</scope>
    <source>
        <strain evidence="9">KACC 11904</strain>
    </source>
</reference>
<dbReference type="RefSeq" id="WP_377524186.1">
    <property type="nucleotide sequence ID" value="NZ_JBHSMJ010000009.1"/>
</dbReference>
<proteinExistence type="inferred from homology"/>
<comment type="cofactor">
    <cofactor evidence="1">
        <name>Fe(2+)</name>
        <dbReference type="ChEBI" id="CHEBI:29033"/>
    </cofactor>
</comment>
<gene>
    <name evidence="8" type="ORF">ACFPOG_09570</name>
</gene>
<protein>
    <submittedName>
        <fullName evidence="8">Aromatic amino acid hydroxylase</fullName>
        <ecNumber evidence="8">1.14.16.-</ecNumber>
    </submittedName>
</protein>
<organism evidence="8 9">
    <name type="scientific">Paenibacillus aestuarii</name>
    <dbReference type="NCBI Taxonomy" id="516965"/>
    <lineage>
        <taxon>Bacteria</taxon>
        <taxon>Bacillati</taxon>
        <taxon>Bacillota</taxon>
        <taxon>Bacilli</taxon>
        <taxon>Bacillales</taxon>
        <taxon>Paenibacillaceae</taxon>
        <taxon>Paenibacillus</taxon>
    </lineage>
</organism>
<dbReference type="PRINTS" id="PR00372">
    <property type="entry name" value="FYWHYDRXLASE"/>
</dbReference>
<evidence type="ECO:0000256" key="5">
    <source>
        <dbReference type="ARBA" id="ARBA00023004"/>
    </source>
</evidence>
<comment type="similarity">
    <text evidence="2">Belongs to the biopterin-dependent aromatic amino acid hydroxylase family.</text>
</comment>
<dbReference type="InterPro" id="IPR019774">
    <property type="entry name" value="Aromatic-AA_hydroxylase_C"/>
</dbReference>
<keyword evidence="5" id="KW-0408">Iron</keyword>
<keyword evidence="9" id="KW-1185">Reference proteome</keyword>
<dbReference type="InterPro" id="IPR036329">
    <property type="entry name" value="Aro-AA_hydroxylase_C_sf"/>
</dbReference>
<evidence type="ECO:0000313" key="8">
    <source>
        <dbReference type="EMBL" id="MFC5448511.1"/>
    </source>
</evidence>
<dbReference type="Pfam" id="PF00351">
    <property type="entry name" value="Biopterin_H"/>
    <property type="match status" value="2"/>
</dbReference>
<name>A0ABW0K6M7_9BACL</name>
<feature type="domain" description="Biopterin-dependent aromatic amino acid hydroxylase family profile" evidence="7">
    <location>
        <begin position="1"/>
        <end position="281"/>
    </location>
</feature>
<evidence type="ECO:0000256" key="4">
    <source>
        <dbReference type="ARBA" id="ARBA00023002"/>
    </source>
</evidence>
<dbReference type="Gene3D" id="1.10.800.10">
    <property type="entry name" value="Aromatic amino acid hydroxylase"/>
    <property type="match status" value="1"/>
</dbReference>
<dbReference type="PANTHER" id="PTHR11473">
    <property type="entry name" value="AROMATIC AMINO ACID HYDROXYLASE"/>
    <property type="match status" value="1"/>
</dbReference>
<keyword evidence="4 8" id="KW-0560">Oxidoreductase</keyword>
<evidence type="ECO:0000256" key="6">
    <source>
        <dbReference type="ARBA" id="ARBA00023033"/>
    </source>
</evidence>
<dbReference type="NCBIfam" id="NF010657">
    <property type="entry name" value="PRK14056.1"/>
    <property type="match status" value="1"/>
</dbReference>
<evidence type="ECO:0000256" key="2">
    <source>
        <dbReference type="ARBA" id="ARBA00009712"/>
    </source>
</evidence>
<keyword evidence="6" id="KW-0503">Monooxygenase</keyword>
<dbReference type="EC" id="1.14.16.-" evidence="8"/>